<gene>
    <name evidence="8" type="ORF">BLEM_0343</name>
</gene>
<evidence type="ECO:0000256" key="5">
    <source>
        <dbReference type="RuleBase" id="RU003719"/>
    </source>
</evidence>
<protein>
    <submittedName>
        <fullName evidence="8">2-hydroxyacid dehydrogenase</fullName>
    </submittedName>
</protein>
<evidence type="ECO:0000313" key="8">
    <source>
        <dbReference type="EMBL" id="OZG63078.1"/>
    </source>
</evidence>
<evidence type="ECO:0000256" key="4">
    <source>
        <dbReference type="ARBA" id="ARBA00023027"/>
    </source>
</evidence>
<sequence length="340" mass="36581">MTQVFETQPDHADLPLVVMPAVLDAMVEPIKAQFPQLRDIARVRMFEEFTSDENTLAERARGADVLLIGGYHISDALLRRLADGGVKCLVFCGTGVASYVNLELAGTLNLRVCNAEHYGDNAVAELTFALLFELIRRTGELDAATKRGDWSWSGGDGLQLAGKRLGIIGLGGIGATVARIARAFGMRVSAWSEHVPEEMFAGCGATPVADLGELIEGADVVSVHMPLLEGEHGTRGIITAEHLERLRPGTLFVNTARAEVIEPGALLSRLQRGDIPAALDVYDHEPLTADDPLCRIPGIVLTPHVGWRTDGAFVELTRQMVACAAAFLQGGRLNVVVSER</sequence>
<feature type="domain" description="D-isomer specific 2-hydroxyacid dehydrogenase catalytic" evidence="6">
    <location>
        <begin position="38"/>
        <end position="337"/>
    </location>
</feature>
<comment type="similarity">
    <text evidence="1 5">Belongs to the D-isomer specific 2-hydroxyacid dehydrogenase family.</text>
</comment>
<name>A0A261FVC2_9BIFI</name>
<dbReference type="RefSeq" id="WP_072724816.1">
    <property type="nucleotide sequence ID" value="NZ_BDIS01000011.1"/>
</dbReference>
<dbReference type="Proteomes" id="UP000216352">
    <property type="component" value="Unassembled WGS sequence"/>
</dbReference>
<dbReference type="PANTHER" id="PTHR42789">
    <property type="entry name" value="D-ISOMER SPECIFIC 2-HYDROXYACID DEHYDROGENASE FAMILY PROTEIN (AFU_ORTHOLOGUE AFUA_6G10090)"/>
    <property type="match status" value="1"/>
</dbReference>
<feature type="domain" description="D-isomer specific 2-hydroxyacid dehydrogenase NAD-binding" evidence="7">
    <location>
        <begin position="128"/>
        <end position="306"/>
    </location>
</feature>
<keyword evidence="4" id="KW-0520">NAD</keyword>
<dbReference type="Gene3D" id="3.40.50.720">
    <property type="entry name" value="NAD(P)-binding Rossmann-like Domain"/>
    <property type="match status" value="2"/>
</dbReference>
<accession>A0A261FVC2</accession>
<organism evidence="8 9">
    <name type="scientific">Bifidobacterium lemurum</name>
    <dbReference type="NCBI Taxonomy" id="1603886"/>
    <lineage>
        <taxon>Bacteria</taxon>
        <taxon>Bacillati</taxon>
        <taxon>Actinomycetota</taxon>
        <taxon>Actinomycetes</taxon>
        <taxon>Bifidobacteriales</taxon>
        <taxon>Bifidobacteriaceae</taxon>
        <taxon>Bifidobacterium</taxon>
    </lineage>
</organism>
<dbReference type="AlphaFoldDB" id="A0A261FVC2"/>
<evidence type="ECO:0000259" key="6">
    <source>
        <dbReference type="Pfam" id="PF00389"/>
    </source>
</evidence>
<evidence type="ECO:0000313" key="9">
    <source>
        <dbReference type="Proteomes" id="UP000216352"/>
    </source>
</evidence>
<dbReference type="PANTHER" id="PTHR42789:SF1">
    <property type="entry name" value="D-ISOMER SPECIFIC 2-HYDROXYACID DEHYDROGENASE FAMILY PROTEIN (AFU_ORTHOLOGUE AFUA_6G10090)"/>
    <property type="match status" value="1"/>
</dbReference>
<dbReference type="Pfam" id="PF02826">
    <property type="entry name" value="2-Hacid_dh_C"/>
    <property type="match status" value="1"/>
</dbReference>
<dbReference type="InterPro" id="IPR029752">
    <property type="entry name" value="D-isomer_DH_CS1"/>
</dbReference>
<comment type="caution">
    <text evidence="8">The sequence shown here is derived from an EMBL/GenBank/DDBJ whole genome shotgun (WGS) entry which is preliminary data.</text>
</comment>
<dbReference type="OrthoDB" id="4324715at2"/>
<evidence type="ECO:0000259" key="7">
    <source>
        <dbReference type="Pfam" id="PF02826"/>
    </source>
</evidence>
<evidence type="ECO:0000256" key="2">
    <source>
        <dbReference type="ARBA" id="ARBA00022605"/>
    </source>
</evidence>
<dbReference type="STRING" id="1603886.GCA_001895165_00852"/>
<keyword evidence="2" id="KW-0028">Amino-acid biosynthesis</keyword>
<dbReference type="InterPro" id="IPR050857">
    <property type="entry name" value="D-2-hydroxyacid_DH"/>
</dbReference>
<keyword evidence="3 5" id="KW-0560">Oxidoreductase</keyword>
<keyword evidence="9" id="KW-1185">Reference proteome</keyword>
<evidence type="ECO:0000256" key="3">
    <source>
        <dbReference type="ARBA" id="ARBA00023002"/>
    </source>
</evidence>
<dbReference type="GO" id="GO:0016616">
    <property type="term" value="F:oxidoreductase activity, acting on the CH-OH group of donors, NAD or NADP as acceptor"/>
    <property type="evidence" value="ECO:0007669"/>
    <property type="project" value="InterPro"/>
</dbReference>
<dbReference type="SUPFAM" id="SSF51735">
    <property type="entry name" value="NAD(P)-binding Rossmann-fold domains"/>
    <property type="match status" value="1"/>
</dbReference>
<dbReference type="GO" id="GO:0051287">
    <property type="term" value="F:NAD binding"/>
    <property type="evidence" value="ECO:0007669"/>
    <property type="project" value="InterPro"/>
</dbReference>
<dbReference type="SUPFAM" id="SSF52283">
    <property type="entry name" value="Formate/glycerate dehydrogenase catalytic domain-like"/>
    <property type="match status" value="1"/>
</dbReference>
<evidence type="ECO:0000256" key="1">
    <source>
        <dbReference type="ARBA" id="ARBA00005854"/>
    </source>
</evidence>
<reference evidence="8 9" key="1">
    <citation type="journal article" date="2017" name="BMC Genomics">
        <title>Comparative genomic and phylogenomic analyses of the Bifidobacteriaceae family.</title>
        <authorList>
            <person name="Lugli G.A."/>
            <person name="Milani C."/>
            <person name="Turroni F."/>
            <person name="Duranti S."/>
            <person name="Mancabelli L."/>
            <person name="Mangifesta M."/>
            <person name="Ferrario C."/>
            <person name="Modesto M."/>
            <person name="Mattarelli P."/>
            <person name="Jiri K."/>
            <person name="van Sinderen D."/>
            <person name="Ventura M."/>
        </authorList>
    </citation>
    <scope>NUCLEOTIDE SEQUENCE [LARGE SCALE GENOMIC DNA]</scope>
    <source>
        <strain evidence="8 9">DSM 28807</strain>
    </source>
</reference>
<dbReference type="GO" id="GO:0008652">
    <property type="term" value="P:amino acid biosynthetic process"/>
    <property type="evidence" value="ECO:0007669"/>
    <property type="project" value="UniProtKB-KW"/>
</dbReference>
<dbReference type="InterPro" id="IPR006140">
    <property type="entry name" value="D-isomer_DH_NAD-bd"/>
</dbReference>
<dbReference type="InterPro" id="IPR036291">
    <property type="entry name" value="NAD(P)-bd_dom_sf"/>
</dbReference>
<dbReference type="InterPro" id="IPR006139">
    <property type="entry name" value="D-isomer_2_OHA_DH_cat_dom"/>
</dbReference>
<dbReference type="Pfam" id="PF00389">
    <property type="entry name" value="2-Hacid_dh"/>
    <property type="match status" value="1"/>
</dbReference>
<proteinExistence type="inferred from homology"/>
<dbReference type="PROSITE" id="PS00065">
    <property type="entry name" value="D_2_HYDROXYACID_DH_1"/>
    <property type="match status" value="1"/>
</dbReference>
<dbReference type="EMBL" id="MWWX01000002">
    <property type="protein sequence ID" value="OZG63078.1"/>
    <property type="molecule type" value="Genomic_DNA"/>
</dbReference>